<evidence type="ECO:0000313" key="1">
    <source>
        <dbReference type="EMBL" id="QCD93374.1"/>
    </source>
</evidence>
<gene>
    <name evidence="1" type="ORF">DEO72_LG5g1449</name>
</gene>
<keyword evidence="2" id="KW-1185">Reference proteome</keyword>
<protein>
    <submittedName>
        <fullName evidence="1">Uncharacterized protein</fullName>
    </submittedName>
</protein>
<organism evidence="1 2">
    <name type="scientific">Vigna unguiculata</name>
    <name type="common">Cowpea</name>
    <dbReference type="NCBI Taxonomy" id="3917"/>
    <lineage>
        <taxon>Eukaryota</taxon>
        <taxon>Viridiplantae</taxon>
        <taxon>Streptophyta</taxon>
        <taxon>Embryophyta</taxon>
        <taxon>Tracheophyta</taxon>
        <taxon>Spermatophyta</taxon>
        <taxon>Magnoliopsida</taxon>
        <taxon>eudicotyledons</taxon>
        <taxon>Gunneridae</taxon>
        <taxon>Pentapetalae</taxon>
        <taxon>rosids</taxon>
        <taxon>fabids</taxon>
        <taxon>Fabales</taxon>
        <taxon>Fabaceae</taxon>
        <taxon>Papilionoideae</taxon>
        <taxon>50 kb inversion clade</taxon>
        <taxon>NPAAA clade</taxon>
        <taxon>indigoferoid/millettioid clade</taxon>
        <taxon>Phaseoleae</taxon>
        <taxon>Vigna</taxon>
    </lineage>
</organism>
<sequence length="51" mass="5810">MATLLAQLLTHSSINNKVPGTVIPHQMLTPSNLRNTLEFAFYLLLYCRCFN</sequence>
<dbReference type="AlphaFoldDB" id="A0A4D6LZW9"/>
<dbReference type="EMBL" id="CP039349">
    <property type="protein sequence ID" value="QCD93374.1"/>
    <property type="molecule type" value="Genomic_DNA"/>
</dbReference>
<evidence type="ECO:0000313" key="2">
    <source>
        <dbReference type="Proteomes" id="UP000501690"/>
    </source>
</evidence>
<reference evidence="1 2" key="1">
    <citation type="submission" date="2019-04" db="EMBL/GenBank/DDBJ databases">
        <title>An improved genome assembly and genetic linkage map for asparagus bean, Vigna unguiculata ssp. sesquipedialis.</title>
        <authorList>
            <person name="Xia Q."/>
            <person name="Zhang R."/>
            <person name="Dong Y."/>
        </authorList>
    </citation>
    <scope>NUCLEOTIDE SEQUENCE [LARGE SCALE GENOMIC DNA]</scope>
    <source>
        <tissue evidence="1">Leaf</tissue>
    </source>
</reference>
<dbReference type="Proteomes" id="UP000501690">
    <property type="component" value="Linkage Group LG5"/>
</dbReference>
<name>A0A4D6LZW9_VIGUN</name>
<accession>A0A4D6LZW9</accession>
<proteinExistence type="predicted"/>